<proteinExistence type="predicted"/>
<evidence type="ECO:0000313" key="3">
    <source>
        <dbReference type="Proteomes" id="UP000198802"/>
    </source>
</evidence>
<reference evidence="3" key="1">
    <citation type="submission" date="2015-11" db="EMBL/GenBank/DDBJ databases">
        <authorList>
            <person name="Varghese N."/>
        </authorList>
    </citation>
    <scope>NUCLEOTIDE SEQUENCE [LARGE SCALE GENOMIC DNA]</scope>
    <source>
        <strain evidence="3">DSM 45899</strain>
    </source>
</reference>
<protein>
    <submittedName>
        <fullName evidence="2">Uncharacterized protein</fullName>
    </submittedName>
</protein>
<name>A0A0S4QEQ5_9ACTN</name>
<gene>
    <name evidence="2" type="ORF">Ga0074812_101487</name>
</gene>
<sequence length="25" mass="2689">MAQGFVRPAGIEPATQCLEGTRSIR</sequence>
<dbReference type="Proteomes" id="UP000198802">
    <property type="component" value="Unassembled WGS sequence"/>
</dbReference>
<keyword evidence="3" id="KW-1185">Reference proteome</keyword>
<evidence type="ECO:0000256" key="1">
    <source>
        <dbReference type="SAM" id="MobiDB-lite"/>
    </source>
</evidence>
<dbReference type="EMBL" id="FAOZ01000001">
    <property type="protein sequence ID" value="CUU53985.1"/>
    <property type="molecule type" value="Genomic_DNA"/>
</dbReference>
<dbReference type="AlphaFoldDB" id="A0A0S4QEQ5"/>
<evidence type="ECO:0000313" key="2">
    <source>
        <dbReference type="EMBL" id="CUU53985.1"/>
    </source>
</evidence>
<feature type="region of interest" description="Disordered" evidence="1">
    <location>
        <begin position="1"/>
        <end position="25"/>
    </location>
</feature>
<accession>A0A0S4QEQ5</accession>
<organism evidence="2 3">
    <name type="scientific">Parafrankia irregularis</name>
    <dbReference type="NCBI Taxonomy" id="795642"/>
    <lineage>
        <taxon>Bacteria</taxon>
        <taxon>Bacillati</taxon>
        <taxon>Actinomycetota</taxon>
        <taxon>Actinomycetes</taxon>
        <taxon>Frankiales</taxon>
        <taxon>Frankiaceae</taxon>
        <taxon>Parafrankia</taxon>
    </lineage>
</organism>